<dbReference type="InterPro" id="IPR017853">
    <property type="entry name" value="GH"/>
</dbReference>
<dbReference type="Proteomes" id="UP000231092">
    <property type="component" value="Unassembled WGS sequence"/>
</dbReference>
<evidence type="ECO:0000256" key="3">
    <source>
        <dbReference type="ARBA" id="ARBA00023295"/>
    </source>
</evidence>
<evidence type="ECO:0000313" key="6">
    <source>
        <dbReference type="Proteomes" id="UP000231092"/>
    </source>
</evidence>
<sequence length="485" mass="56212">MNQKPKQMPKGFLWGAATSAYQVEGAAAEDGKKLSQMDVLNQNTGFSDASIASDHYHRYKEDIALMKECGFNAYRFSFSWSRIFPDGVGDVNPKGVAFYDDLIDELLRNGITPVPTIYHYDMPMALVEKYDGWISRQSVEDFASYGEFLILRYGDRIKNWLIINEQSIIVEFWKKKNYIPPKYHDNPQIKFQINHHMNLAQAKVSSLIHKYVKDGRAGSAIGYSPVYGLNSSPKNMLAMLNAEDLKNHFFLDIYFRGEYAPGALNYLKEHQMAPVIQEGDMEAIREGRLDFLGVNYYASKCVKYPDKEKNHLIEAKSNLTGQKGAMGAYEVMPDFYEYIKNPNADTNDWDWTIDPDGMEYLLRDIYERYRIPMMITENGIGARDMLEADGRIHDDYRIDYWKKHLKAIHRAIEMGVEVEGFLPWSFVDVLSTSNGYQKRYGLVYVNRDDESPKDLNRMKKDSFYWYQKVIESNGALLWNTDPFVR</sequence>
<proteinExistence type="inferred from homology"/>
<dbReference type="OrthoDB" id="2339329at2"/>
<keyword evidence="2" id="KW-0378">Hydrolase</keyword>
<keyword evidence="3" id="KW-0326">Glycosidase</keyword>
<evidence type="ECO:0000256" key="2">
    <source>
        <dbReference type="ARBA" id="ARBA00022801"/>
    </source>
</evidence>
<dbReference type="EMBL" id="PGET01000001">
    <property type="protein sequence ID" value="PJJ27265.1"/>
    <property type="molecule type" value="Genomic_DNA"/>
</dbReference>
<comment type="caution">
    <text evidence="5">The sequence shown here is derived from an EMBL/GenBank/DDBJ whole genome shotgun (WGS) entry which is preliminary data.</text>
</comment>
<comment type="similarity">
    <text evidence="1 4">Belongs to the glycosyl hydrolase 1 family.</text>
</comment>
<dbReference type="PANTHER" id="PTHR10353">
    <property type="entry name" value="GLYCOSYL HYDROLASE"/>
    <property type="match status" value="1"/>
</dbReference>
<dbReference type="RefSeq" id="WP_100303926.1">
    <property type="nucleotide sequence ID" value="NZ_PGET01000001.1"/>
</dbReference>
<dbReference type="InterPro" id="IPR001360">
    <property type="entry name" value="Glyco_hydro_1"/>
</dbReference>
<dbReference type="PROSITE" id="PS00653">
    <property type="entry name" value="GLYCOSYL_HYDROL_F1_2"/>
    <property type="match status" value="1"/>
</dbReference>
<dbReference type="FunFam" id="3.20.20.80:FF:000004">
    <property type="entry name" value="Beta-glucosidase 6-phospho-beta-glucosidase"/>
    <property type="match status" value="1"/>
</dbReference>
<dbReference type="GO" id="GO:0008422">
    <property type="term" value="F:beta-glucosidase activity"/>
    <property type="evidence" value="ECO:0007669"/>
    <property type="project" value="TreeGrafter"/>
</dbReference>
<dbReference type="Pfam" id="PF00232">
    <property type="entry name" value="Glyco_hydro_1"/>
    <property type="match status" value="1"/>
</dbReference>
<evidence type="ECO:0000256" key="1">
    <source>
        <dbReference type="ARBA" id="ARBA00010838"/>
    </source>
</evidence>
<dbReference type="GO" id="GO:0016052">
    <property type="term" value="P:carbohydrate catabolic process"/>
    <property type="evidence" value="ECO:0007669"/>
    <property type="project" value="TreeGrafter"/>
</dbReference>
<protein>
    <submittedName>
        <fullName evidence="5">6-phospho-beta-glucosidase</fullName>
    </submittedName>
</protein>
<dbReference type="GO" id="GO:0005829">
    <property type="term" value="C:cytosol"/>
    <property type="evidence" value="ECO:0007669"/>
    <property type="project" value="TreeGrafter"/>
</dbReference>
<name>A0A2M8Z1F4_9FIRM</name>
<dbReference type="SUPFAM" id="SSF51445">
    <property type="entry name" value="(Trans)glycosidases"/>
    <property type="match status" value="1"/>
</dbReference>
<gene>
    <name evidence="5" type="ORF">H171_0727</name>
</gene>
<dbReference type="InterPro" id="IPR033132">
    <property type="entry name" value="GH_1_N_CS"/>
</dbReference>
<dbReference type="Gene3D" id="3.20.20.80">
    <property type="entry name" value="Glycosidases"/>
    <property type="match status" value="1"/>
</dbReference>
<dbReference type="PANTHER" id="PTHR10353:SF136">
    <property type="entry name" value="ARYL-PHOSPHO-BETA-D-GLUCOSIDASE BGLC"/>
    <property type="match status" value="1"/>
</dbReference>
<dbReference type="AlphaFoldDB" id="A0A2M8Z1F4"/>
<reference evidence="5 6" key="1">
    <citation type="submission" date="2017-11" db="EMBL/GenBank/DDBJ databases">
        <title>Understudied soil microbes with underappreciated capabilities: Untangling the Clostridium saccharolyticum group.</title>
        <authorList>
            <person name="Leschine S."/>
        </authorList>
    </citation>
    <scope>NUCLEOTIDE SEQUENCE [LARGE SCALE GENOMIC DNA]</scope>
    <source>
        <strain evidence="5 6">18A</strain>
    </source>
</reference>
<accession>A0A2M8Z1F4</accession>
<evidence type="ECO:0000256" key="4">
    <source>
        <dbReference type="RuleBase" id="RU003690"/>
    </source>
</evidence>
<dbReference type="PRINTS" id="PR00131">
    <property type="entry name" value="GLHYDRLASE1"/>
</dbReference>
<evidence type="ECO:0000313" key="5">
    <source>
        <dbReference type="EMBL" id="PJJ27265.1"/>
    </source>
</evidence>
<organism evidence="5 6">
    <name type="scientific">[Clostridium] celerecrescens 18A</name>
    <dbReference type="NCBI Taxonomy" id="1286362"/>
    <lineage>
        <taxon>Bacteria</taxon>
        <taxon>Bacillati</taxon>
        <taxon>Bacillota</taxon>
        <taxon>Clostridia</taxon>
        <taxon>Lachnospirales</taxon>
        <taxon>Lachnospiraceae</taxon>
        <taxon>Lacrimispora</taxon>
    </lineage>
</organism>